<evidence type="ECO:0000256" key="1">
    <source>
        <dbReference type="ARBA" id="ARBA00004967"/>
    </source>
</evidence>
<dbReference type="GO" id="GO:0004055">
    <property type="term" value="F:argininosuccinate synthase activity"/>
    <property type="evidence" value="ECO:0007669"/>
    <property type="project" value="UniProtKB-EC"/>
</dbReference>
<dbReference type="Gene3D" id="3.90.1260.10">
    <property type="entry name" value="Argininosuccinate synthetase, chain A, domain 2"/>
    <property type="match status" value="1"/>
</dbReference>
<evidence type="ECO:0000256" key="3">
    <source>
        <dbReference type="ARBA" id="ARBA00022571"/>
    </source>
</evidence>
<evidence type="ECO:0000256" key="2">
    <source>
        <dbReference type="ARBA" id="ARBA00012286"/>
    </source>
</evidence>
<gene>
    <name evidence="9" type="ORF">TbgDal_V5280</name>
</gene>
<proteinExistence type="predicted"/>
<dbReference type="Pfam" id="PF20979">
    <property type="entry name" value="Arginosuc_syn_C"/>
    <property type="match status" value="1"/>
</dbReference>
<dbReference type="GO" id="GO:0006526">
    <property type="term" value="P:L-arginine biosynthetic process"/>
    <property type="evidence" value="ECO:0007669"/>
    <property type="project" value="UniProtKB-UniPathway"/>
</dbReference>
<evidence type="ECO:0000256" key="6">
    <source>
        <dbReference type="ARBA" id="ARBA00022741"/>
    </source>
</evidence>
<dbReference type="RefSeq" id="XP_011773675.1">
    <property type="nucleotide sequence ID" value="XM_011775373.1"/>
</dbReference>
<dbReference type="Proteomes" id="UP000002316">
    <property type="component" value="Chromosome 5"/>
</dbReference>
<dbReference type="GO" id="GO:0000053">
    <property type="term" value="P:argininosuccinate metabolic process"/>
    <property type="evidence" value="ECO:0007669"/>
    <property type="project" value="TreeGrafter"/>
</dbReference>
<dbReference type="AlphaFoldDB" id="C9ZPR0"/>
<dbReference type="PANTHER" id="PTHR11587:SF2">
    <property type="entry name" value="ARGININOSUCCINATE SYNTHASE"/>
    <property type="match status" value="1"/>
</dbReference>
<keyword evidence="3" id="KW-0055">Arginine biosynthesis</keyword>
<evidence type="ECO:0000313" key="10">
    <source>
        <dbReference type="Proteomes" id="UP000002316"/>
    </source>
</evidence>
<keyword evidence="7" id="KW-0067">ATP-binding</keyword>
<dbReference type="EMBL" id="FN554968">
    <property type="protein sequence ID" value="CBH11388.1"/>
    <property type="molecule type" value="Genomic_DNA"/>
</dbReference>
<keyword evidence="4" id="KW-0436">Ligase</keyword>
<dbReference type="GeneID" id="23861544"/>
<dbReference type="InterPro" id="IPR024074">
    <property type="entry name" value="AS_cat/multimer_dom_body"/>
</dbReference>
<dbReference type="GO" id="GO:0000050">
    <property type="term" value="P:urea cycle"/>
    <property type="evidence" value="ECO:0007669"/>
    <property type="project" value="TreeGrafter"/>
</dbReference>
<dbReference type="PANTHER" id="PTHR11587">
    <property type="entry name" value="ARGININOSUCCINATE SYNTHASE"/>
    <property type="match status" value="1"/>
</dbReference>
<evidence type="ECO:0000256" key="7">
    <source>
        <dbReference type="ARBA" id="ARBA00022840"/>
    </source>
</evidence>
<dbReference type="SUPFAM" id="SSF69864">
    <property type="entry name" value="Argininosuccinate synthetase, C-terminal domain"/>
    <property type="match status" value="1"/>
</dbReference>
<dbReference type="UniPathway" id="UPA00068">
    <property type="reaction ID" value="UER00113"/>
</dbReference>
<evidence type="ECO:0000256" key="4">
    <source>
        <dbReference type="ARBA" id="ARBA00022598"/>
    </source>
</evidence>
<keyword evidence="5" id="KW-0028">Amino-acid biosynthesis</keyword>
<feature type="domain" description="Arginosuccinate synthase C-terminal" evidence="8">
    <location>
        <begin position="29"/>
        <end position="163"/>
    </location>
</feature>
<name>C9ZPR0_TRYB9</name>
<dbReference type="InterPro" id="IPR048268">
    <property type="entry name" value="Arginosuc_syn_C"/>
</dbReference>
<dbReference type="GO" id="GO:0005524">
    <property type="term" value="F:ATP binding"/>
    <property type="evidence" value="ECO:0007669"/>
    <property type="project" value="UniProtKB-KW"/>
</dbReference>
<evidence type="ECO:0000256" key="5">
    <source>
        <dbReference type="ARBA" id="ARBA00022605"/>
    </source>
</evidence>
<dbReference type="KEGG" id="tbg:TbgDal_V5280"/>
<evidence type="ECO:0000313" key="9">
    <source>
        <dbReference type="EMBL" id="CBH11388.1"/>
    </source>
</evidence>
<keyword evidence="6" id="KW-0547">Nucleotide-binding</keyword>
<evidence type="ECO:0000259" key="8">
    <source>
        <dbReference type="Pfam" id="PF20979"/>
    </source>
</evidence>
<dbReference type="GO" id="GO:0005737">
    <property type="term" value="C:cytoplasm"/>
    <property type="evidence" value="ECO:0007669"/>
    <property type="project" value="TreeGrafter"/>
</dbReference>
<sequence>METHSSICGITCGLGGEVATPTPRMVLPASKCPATPEFCSIAFRAARCVRINDVDVTPVQALQLANEIAGRNGVGLEHTQNNEMCEAPGMTLLSKALHFIYDVCFDRGNTDAFRMYSRHVSSMLSSRGFVERQTLSSLEAIRHLTADVDGVVDVEVNRGEVIFLKVSHVSRPVKLRLTKIMTDEELEEVFQPGDGTFGDVQW</sequence>
<comment type="pathway">
    <text evidence="1">Amino-acid biosynthesis; L-arginine biosynthesis; L-arginine from L-ornithine and carbamoyl phosphate: step 2/3.</text>
</comment>
<reference evidence="10" key="1">
    <citation type="journal article" date="2010" name="PLoS Negl. Trop. Dis.">
        <title>The genome sequence of Trypanosoma brucei gambiense, causative agent of chronic human african trypanosomiasis.</title>
        <authorList>
            <person name="Jackson A.P."/>
            <person name="Sanders M."/>
            <person name="Berry A."/>
            <person name="McQuillan J."/>
            <person name="Aslett M.A."/>
            <person name="Quail M.A."/>
            <person name="Chukualim B."/>
            <person name="Capewell P."/>
            <person name="MacLeod A."/>
            <person name="Melville S.E."/>
            <person name="Gibson W."/>
            <person name="Barry J.D."/>
            <person name="Berriman M."/>
            <person name="Hertz-Fowler C."/>
        </authorList>
    </citation>
    <scope>NUCLEOTIDE SEQUENCE [LARGE SCALE GENOMIC DNA]</scope>
    <source>
        <strain evidence="10">MHOM/CI/86/DAL972</strain>
    </source>
</reference>
<dbReference type="EC" id="6.3.4.5" evidence="2"/>
<protein>
    <recommendedName>
        <fullName evidence="2">argininosuccinate synthase</fullName>
        <ecNumber evidence="2">6.3.4.5</ecNumber>
    </recommendedName>
</protein>
<dbReference type="InterPro" id="IPR001518">
    <property type="entry name" value="Arginosuc_synth"/>
</dbReference>
<organism evidence="9 10">
    <name type="scientific">Trypanosoma brucei gambiense (strain MHOM/CI/86/DAL972)</name>
    <dbReference type="NCBI Taxonomy" id="679716"/>
    <lineage>
        <taxon>Eukaryota</taxon>
        <taxon>Discoba</taxon>
        <taxon>Euglenozoa</taxon>
        <taxon>Kinetoplastea</taxon>
        <taxon>Metakinetoplastina</taxon>
        <taxon>Trypanosomatida</taxon>
        <taxon>Trypanosomatidae</taxon>
        <taxon>Trypanosoma</taxon>
    </lineage>
</organism>
<accession>C9ZPR0</accession>